<dbReference type="InterPro" id="IPR035996">
    <property type="entry name" value="4pyrrol_Methylase_sf"/>
</dbReference>
<dbReference type="KEGG" id="salq:SYNTR_0459"/>
<dbReference type="SUPFAM" id="SSF53790">
    <property type="entry name" value="Tetrapyrrole methylase"/>
    <property type="match status" value="1"/>
</dbReference>
<dbReference type="PANTHER" id="PTHR45790">
    <property type="entry name" value="SIROHEME SYNTHASE-RELATED"/>
    <property type="match status" value="1"/>
</dbReference>
<feature type="domain" description="Tetrapyrrole biosynthesis uroporphyrinogen III synthase" evidence="7">
    <location>
        <begin position="270"/>
        <end position="499"/>
    </location>
</feature>
<dbReference type="FunFam" id="3.40.1010.10:FF:000001">
    <property type="entry name" value="Siroheme synthase"/>
    <property type="match status" value="1"/>
</dbReference>
<evidence type="ECO:0000256" key="1">
    <source>
        <dbReference type="ARBA" id="ARBA00012162"/>
    </source>
</evidence>
<dbReference type="EC" id="2.1.1.107" evidence="1"/>
<protein>
    <recommendedName>
        <fullName evidence="1">uroporphyrinogen-III C-methyltransferase</fullName>
        <ecNumber evidence="1">2.1.1.107</ecNumber>
    </recommendedName>
</protein>
<dbReference type="Gene3D" id="3.40.50.10090">
    <property type="match status" value="2"/>
</dbReference>
<dbReference type="InterPro" id="IPR014777">
    <property type="entry name" value="4pyrrole_Mease_sub1"/>
</dbReference>
<dbReference type="GO" id="GO:0004852">
    <property type="term" value="F:uroporphyrinogen-III synthase activity"/>
    <property type="evidence" value="ECO:0007669"/>
    <property type="project" value="InterPro"/>
</dbReference>
<dbReference type="Gene3D" id="3.40.1010.10">
    <property type="entry name" value="Cobalt-precorrin-4 Transmethylase, Domain 1"/>
    <property type="match status" value="1"/>
</dbReference>
<keyword evidence="5" id="KW-0627">Porphyrin biosynthesis</keyword>
<evidence type="ECO:0000259" key="7">
    <source>
        <dbReference type="Pfam" id="PF02602"/>
    </source>
</evidence>
<dbReference type="Proteomes" id="UP000426444">
    <property type="component" value="Chromosome"/>
</dbReference>
<evidence type="ECO:0000313" key="9">
    <source>
        <dbReference type="Proteomes" id="UP000426444"/>
    </source>
</evidence>
<dbReference type="GO" id="GO:0019354">
    <property type="term" value="P:siroheme biosynthetic process"/>
    <property type="evidence" value="ECO:0007669"/>
    <property type="project" value="InterPro"/>
</dbReference>
<reference evidence="9" key="1">
    <citation type="journal article" date="2019" name="Microbiology">
        <title>Complete Genome Sequence of an Uncultured Bacterium of the Candidate Phylum Bipolaricaulota.</title>
        <authorList>
            <person name="Kadnikov V.V."/>
            <person name="Mardanov A.V."/>
            <person name="Beletsky A.V."/>
            <person name="Frank Y.A."/>
            <person name="Karnachuk O.V."/>
            <person name="Ravin N.V."/>
        </authorList>
    </citation>
    <scope>NUCLEOTIDE SEQUENCE [LARGE SCALE GENOMIC DNA]</scope>
</reference>
<evidence type="ECO:0000256" key="3">
    <source>
        <dbReference type="ARBA" id="ARBA00022679"/>
    </source>
</evidence>
<dbReference type="InterPro" id="IPR006366">
    <property type="entry name" value="CobA/CysG_C"/>
</dbReference>
<keyword evidence="8" id="KW-0456">Lyase</keyword>
<dbReference type="NCBIfam" id="NF004790">
    <property type="entry name" value="PRK06136.1"/>
    <property type="match status" value="1"/>
</dbReference>
<accession>A0A6I6DE60</accession>
<evidence type="ECO:0000259" key="6">
    <source>
        <dbReference type="Pfam" id="PF00590"/>
    </source>
</evidence>
<dbReference type="InterPro" id="IPR000878">
    <property type="entry name" value="4pyrrol_Mease"/>
</dbReference>
<proteinExistence type="predicted"/>
<name>A0A6I6DE60_9FIRM</name>
<dbReference type="InterPro" id="IPR003754">
    <property type="entry name" value="4pyrrol_synth_uPrphyn_synth"/>
</dbReference>
<keyword evidence="2 8" id="KW-0489">Methyltransferase</keyword>
<dbReference type="GO" id="GO:0032259">
    <property type="term" value="P:methylation"/>
    <property type="evidence" value="ECO:0007669"/>
    <property type="project" value="UniProtKB-KW"/>
</dbReference>
<evidence type="ECO:0000256" key="4">
    <source>
        <dbReference type="ARBA" id="ARBA00022691"/>
    </source>
</evidence>
<sequence length="506" mass="56118">MNKKGYVYLVGAGPGDPGLFTLKGKSLLSKAEVVVYDRLVSKTILSYINPDAEVYYVGKASGNHALSQDEINELLLSKAQQGKMVVRLKGGDPYLFGRGGEEALYLKDHGINSEVVPGITSAIAVPAYAGIPVTHRELTSSFAVITGHEKPGKTESSIQWEKISTGIGTLVFLMGIENLSFIVKNLLENGREKTTPVALIRWGTNPEQEVIISTLEKVEKDVYETNFKSPAIIVVGEVVNLRDKLKWIEDKPLWGTKIVVTRARAQASLLTEKIQMLGGQPIEFPSIEIKKEENLYPLYNAFQTMENYDWLIFTSVNAVKIFFEELMEQNYDIRSLNNINICAIGPVTRDSLRDKGLKVDVVPDEYKAEGIIEELRTKIKPGQSVLLPRARGARSILPETIREWDVYVNEVYLYEAVTTSNISEEQIKDILEGNVDYITFTSSSTVTNFVNIIGKDNIDKINSSIKIACIGPITAGTAKENNFSVDTVADRYTIDGLIEAILIDRG</sequence>
<dbReference type="Pfam" id="PF00590">
    <property type="entry name" value="TP_methylase"/>
    <property type="match status" value="1"/>
</dbReference>
<dbReference type="Pfam" id="PF02602">
    <property type="entry name" value="HEM4"/>
    <property type="match status" value="1"/>
</dbReference>
<keyword evidence="9" id="KW-1185">Reference proteome</keyword>
<dbReference type="InterPro" id="IPR014776">
    <property type="entry name" value="4pyrrole_Mease_sub2"/>
</dbReference>
<evidence type="ECO:0000256" key="5">
    <source>
        <dbReference type="ARBA" id="ARBA00023244"/>
    </source>
</evidence>
<gene>
    <name evidence="8" type="ORF">SYNTR_0459</name>
</gene>
<dbReference type="SUPFAM" id="SSF69618">
    <property type="entry name" value="HemD-like"/>
    <property type="match status" value="1"/>
</dbReference>
<dbReference type="FunFam" id="3.30.950.10:FF:000001">
    <property type="entry name" value="Siroheme synthase"/>
    <property type="match status" value="1"/>
</dbReference>
<keyword evidence="3 8" id="KW-0808">Transferase</keyword>
<dbReference type="CDD" id="cd06578">
    <property type="entry name" value="HemD"/>
    <property type="match status" value="1"/>
</dbReference>
<dbReference type="CDD" id="cd11642">
    <property type="entry name" value="SUMT"/>
    <property type="match status" value="1"/>
</dbReference>
<dbReference type="InterPro" id="IPR036108">
    <property type="entry name" value="4pyrrol_syn_uPrphyn_synt_sf"/>
</dbReference>
<keyword evidence="4" id="KW-0949">S-adenosyl-L-methionine</keyword>
<organism evidence="8 9">
    <name type="scientific">Candidatus Syntrophocurvum alkaliphilum</name>
    <dbReference type="NCBI Taxonomy" id="2293317"/>
    <lineage>
        <taxon>Bacteria</taxon>
        <taxon>Bacillati</taxon>
        <taxon>Bacillota</taxon>
        <taxon>Clostridia</taxon>
        <taxon>Eubacteriales</taxon>
        <taxon>Syntrophomonadaceae</taxon>
        <taxon>Candidatus Syntrophocurvum</taxon>
    </lineage>
</organism>
<feature type="domain" description="Tetrapyrrole methylase" evidence="6">
    <location>
        <begin position="7"/>
        <end position="218"/>
    </location>
</feature>
<dbReference type="Gene3D" id="3.30.950.10">
    <property type="entry name" value="Methyltransferase, Cobalt-precorrin-4 Transmethylase, Domain 2"/>
    <property type="match status" value="1"/>
</dbReference>
<dbReference type="NCBIfam" id="TIGR01469">
    <property type="entry name" value="cobA_cysG_Cterm"/>
    <property type="match status" value="1"/>
</dbReference>
<dbReference type="GO" id="GO:0004851">
    <property type="term" value="F:uroporphyrin-III C-methyltransferase activity"/>
    <property type="evidence" value="ECO:0007669"/>
    <property type="project" value="UniProtKB-EC"/>
</dbReference>
<dbReference type="EMBL" id="CP046457">
    <property type="protein sequence ID" value="QGT99052.1"/>
    <property type="molecule type" value="Genomic_DNA"/>
</dbReference>
<dbReference type="PANTHER" id="PTHR45790:SF3">
    <property type="entry name" value="S-ADENOSYL-L-METHIONINE-DEPENDENT UROPORPHYRINOGEN III METHYLTRANSFERASE, CHLOROPLASTIC"/>
    <property type="match status" value="1"/>
</dbReference>
<evidence type="ECO:0000313" key="8">
    <source>
        <dbReference type="EMBL" id="QGT99052.1"/>
    </source>
</evidence>
<dbReference type="OrthoDB" id="9815856at2"/>
<dbReference type="RefSeq" id="WP_156202984.1">
    <property type="nucleotide sequence ID" value="NZ_CP046457.1"/>
</dbReference>
<dbReference type="InterPro" id="IPR050161">
    <property type="entry name" value="Siro_Cobalamin_biosynth"/>
</dbReference>
<dbReference type="AlphaFoldDB" id="A0A6I6DE60"/>
<evidence type="ECO:0000256" key="2">
    <source>
        <dbReference type="ARBA" id="ARBA00022603"/>
    </source>
</evidence>